<evidence type="ECO:0000313" key="2">
    <source>
        <dbReference type="EMBL" id="CEG24968.1"/>
    </source>
</evidence>
<proteinExistence type="predicted"/>
<feature type="region of interest" description="Disordered" evidence="1">
    <location>
        <begin position="1"/>
        <end position="95"/>
    </location>
</feature>
<name>A0AAN2PC44_9BACI</name>
<evidence type="ECO:0000256" key="1">
    <source>
        <dbReference type="SAM" id="MobiDB-lite"/>
    </source>
</evidence>
<dbReference type="Proteomes" id="UP000182110">
    <property type="component" value="Unassembled WGS sequence"/>
</dbReference>
<dbReference type="RefSeq" id="WP_072273999.1">
    <property type="nucleotide sequence ID" value="NZ_CCXW01000004.1"/>
</dbReference>
<gene>
    <name evidence="2" type="ORF">BN1180_05813</name>
</gene>
<feature type="compositionally biased region" description="Basic and acidic residues" evidence="1">
    <location>
        <begin position="7"/>
        <end position="34"/>
    </location>
</feature>
<organism evidence="2 3">
    <name type="scientific">Peribacillus simplex</name>
    <dbReference type="NCBI Taxonomy" id="1478"/>
    <lineage>
        <taxon>Bacteria</taxon>
        <taxon>Bacillati</taxon>
        <taxon>Bacillota</taxon>
        <taxon>Bacilli</taxon>
        <taxon>Bacillales</taxon>
        <taxon>Bacillaceae</taxon>
        <taxon>Peribacillus</taxon>
    </lineage>
</organism>
<dbReference type="AlphaFoldDB" id="A0AAN2PC44"/>
<protein>
    <submittedName>
        <fullName evidence="2">Uncharacterized protein</fullName>
    </submittedName>
</protein>
<comment type="caution">
    <text evidence="2">The sequence shown here is derived from an EMBL/GenBank/DDBJ whole genome shotgun (WGS) entry which is preliminary data.</text>
</comment>
<sequence length="95" mass="10767">MNPPNSTRKENRKAEQPKPSRQRTEGLHEPEKQTSPHRNPATKMESKQEAAASREPVKQVQKKIDARKAKVSPSVSVKRSEGSKPKAKETEKDRK</sequence>
<keyword evidence="3" id="KW-1185">Reference proteome</keyword>
<accession>A0AAN2PC44</accession>
<feature type="compositionally biased region" description="Basic and acidic residues" evidence="1">
    <location>
        <begin position="78"/>
        <end position="95"/>
    </location>
</feature>
<reference evidence="2 3" key="1">
    <citation type="journal article" date="2014" name="Genome Announc.">
        <title>Genome Sequence of Bacillus simplex Strain P558, Isolated from a Human Fecal Sample.</title>
        <authorList>
            <person name="Croce O."/>
            <person name="Hugon P."/>
            <person name="Lagier J.C."/>
            <person name="Bibi F."/>
            <person name="Robert C."/>
            <person name="Azhar E.I."/>
            <person name="Raoult D."/>
            <person name="Fournier P.E."/>
        </authorList>
    </citation>
    <scope>NUCLEOTIDE SEQUENCE [LARGE SCALE GENOMIC DNA]</scope>
    <source>
        <strain evidence="2 3">P558</strain>
    </source>
</reference>
<evidence type="ECO:0000313" key="3">
    <source>
        <dbReference type="Proteomes" id="UP000182110"/>
    </source>
</evidence>
<dbReference type="EMBL" id="CCXW01000004">
    <property type="protein sequence ID" value="CEG24968.1"/>
    <property type="molecule type" value="Genomic_DNA"/>
</dbReference>